<dbReference type="Proteomes" id="UP000539372">
    <property type="component" value="Unassembled WGS sequence"/>
</dbReference>
<dbReference type="RefSeq" id="WP_169624243.1">
    <property type="nucleotide sequence ID" value="NZ_JABBNT010000002.1"/>
</dbReference>
<dbReference type="PROSITE" id="PS51257">
    <property type="entry name" value="PROKAR_LIPOPROTEIN"/>
    <property type="match status" value="1"/>
</dbReference>
<keyword evidence="3" id="KW-1185">Reference proteome</keyword>
<sequence length="60" mass="6457">MHRLPILIAAGLALLAVCGCQTTNNTEMPRNNGDGADFMRPSPCACLQLDYDGSGFEWLS</sequence>
<organism evidence="2 3">
    <name type="scientific">Pacificispira spongiicola</name>
    <dbReference type="NCBI Taxonomy" id="2729598"/>
    <lineage>
        <taxon>Bacteria</taxon>
        <taxon>Pseudomonadati</taxon>
        <taxon>Pseudomonadota</taxon>
        <taxon>Alphaproteobacteria</taxon>
        <taxon>Rhodospirillales</taxon>
        <taxon>Rhodospirillaceae</taxon>
        <taxon>Pacificispira</taxon>
    </lineage>
</organism>
<evidence type="ECO:0000313" key="3">
    <source>
        <dbReference type="Proteomes" id="UP000539372"/>
    </source>
</evidence>
<dbReference type="AlphaFoldDB" id="A0A7Y0HDR2"/>
<gene>
    <name evidence="2" type="ORF">HH303_05525</name>
</gene>
<feature type="signal peptide" evidence="1">
    <location>
        <begin position="1"/>
        <end position="22"/>
    </location>
</feature>
<keyword evidence="1" id="KW-0732">Signal</keyword>
<protein>
    <submittedName>
        <fullName evidence="2">Uncharacterized protein</fullName>
    </submittedName>
</protein>
<evidence type="ECO:0000256" key="1">
    <source>
        <dbReference type="SAM" id="SignalP"/>
    </source>
</evidence>
<name>A0A7Y0HDR2_9PROT</name>
<reference evidence="2 3" key="1">
    <citation type="submission" date="2020-04" db="EMBL/GenBank/DDBJ databases">
        <title>Rhodospirillaceae bacterium KN72 isolated from deep sea.</title>
        <authorList>
            <person name="Zhang D.-C."/>
        </authorList>
    </citation>
    <scope>NUCLEOTIDE SEQUENCE [LARGE SCALE GENOMIC DNA]</scope>
    <source>
        <strain evidence="2 3">KN72</strain>
    </source>
</reference>
<feature type="chain" id="PRO_5031047872" evidence="1">
    <location>
        <begin position="23"/>
        <end position="60"/>
    </location>
</feature>
<accession>A0A7Y0HDR2</accession>
<evidence type="ECO:0000313" key="2">
    <source>
        <dbReference type="EMBL" id="NMM43925.1"/>
    </source>
</evidence>
<proteinExistence type="predicted"/>
<comment type="caution">
    <text evidence="2">The sequence shown here is derived from an EMBL/GenBank/DDBJ whole genome shotgun (WGS) entry which is preliminary data.</text>
</comment>
<dbReference type="EMBL" id="JABBNT010000002">
    <property type="protein sequence ID" value="NMM43925.1"/>
    <property type="molecule type" value="Genomic_DNA"/>
</dbReference>